<name>A0A7J3YTY6_9CREN</name>
<dbReference type="InterPro" id="IPR002052">
    <property type="entry name" value="DNA_methylase_N6_adenine_CS"/>
</dbReference>
<dbReference type="GO" id="GO:0032259">
    <property type="term" value="P:methylation"/>
    <property type="evidence" value="ECO:0007669"/>
    <property type="project" value="UniProtKB-KW"/>
</dbReference>
<sequence length="192" mass="22001">MLEIQTIKILDPGCSSGTFLVEAHKRSAELKPKKSFSQIKHVPEDVHRQILRQLYSEDINEFPAHLTAMNLAMKNVRVPSTEMYIFVRDYFTIIPGHSILAPFRTRTPEGEKQVEVVFKDFDAVVGNPPYTRWAEIPENIQSLILDVLKTTILKYDLAPQVLRSVEPGIYVYWIMHSTGFLKDGGRLSMIIK</sequence>
<dbReference type="PRINTS" id="PR00507">
    <property type="entry name" value="N12N6MTFRASE"/>
</dbReference>
<dbReference type="Gene3D" id="3.40.50.150">
    <property type="entry name" value="Vaccinia Virus protein VP39"/>
    <property type="match status" value="1"/>
</dbReference>
<reference evidence="7" key="1">
    <citation type="journal article" date="2020" name="mSystems">
        <title>Genome- and Community-Level Interaction Insights into Carbon Utilization and Element Cycling Functions of Hydrothermarchaeota in Hydrothermal Sediment.</title>
        <authorList>
            <person name="Zhou Z."/>
            <person name="Liu Y."/>
            <person name="Xu W."/>
            <person name="Pan J."/>
            <person name="Luo Z.H."/>
            <person name="Li M."/>
        </authorList>
    </citation>
    <scope>NUCLEOTIDE SEQUENCE [LARGE SCALE GENOMIC DNA]</scope>
    <source>
        <strain evidence="7">SpSt-1109</strain>
    </source>
</reference>
<dbReference type="AlphaFoldDB" id="A0A7J3YTY6"/>
<evidence type="ECO:0000256" key="3">
    <source>
        <dbReference type="ARBA" id="ARBA00022679"/>
    </source>
</evidence>
<dbReference type="InterPro" id="IPR050953">
    <property type="entry name" value="N4_N6_ade-DNA_methylase"/>
</dbReference>
<dbReference type="InterPro" id="IPR003356">
    <property type="entry name" value="DNA_methylase_A-5"/>
</dbReference>
<evidence type="ECO:0000259" key="6">
    <source>
        <dbReference type="Pfam" id="PF02384"/>
    </source>
</evidence>
<evidence type="ECO:0000256" key="4">
    <source>
        <dbReference type="ARBA" id="ARBA00022747"/>
    </source>
</evidence>
<dbReference type="Pfam" id="PF02384">
    <property type="entry name" value="N6_Mtase"/>
    <property type="match status" value="1"/>
</dbReference>
<evidence type="ECO:0000256" key="5">
    <source>
        <dbReference type="ARBA" id="ARBA00047942"/>
    </source>
</evidence>
<comment type="caution">
    <text evidence="7">The sequence shown here is derived from an EMBL/GenBank/DDBJ whole genome shotgun (WGS) entry which is preliminary data.</text>
</comment>
<dbReference type="SUPFAM" id="SSF53335">
    <property type="entry name" value="S-adenosyl-L-methionine-dependent methyltransferases"/>
    <property type="match status" value="1"/>
</dbReference>
<evidence type="ECO:0000256" key="2">
    <source>
        <dbReference type="ARBA" id="ARBA00022603"/>
    </source>
</evidence>
<keyword evidence="4" id="KW-0680">Restriction system</keyword>
<dbReference type="InterPro" id="IPR029063">
    <property type="entry name" value="SAM-dependent_MTases_sf"/>
</dbReference>
<comment type="catalytic activity">
    <reaction evidence="5">
        <text>a 2'-deoxyadenosine in DNA + S-adenosyl-L-methionine = an N(6)-methyl-2'-deoxyadenosine in DNA + S-adenosyl-L-homocysteine + H(+)</text>
        <dbReference type="Rhea" id="RHEA:15197"/>
        <dbReference type="Rhea" id="RHEA-COMP:12418"/>
        <dbReference type="Rhea" id="RHEA-COMP:12419"/>
        <dbReference type="ChEBI" id="CHEBI:15378"/>
        <dbReference type="ChEBI" id="CHEBI:57856"/>
        <dbReference type="ChEBI" id="CHEBI:59789"/>
        <dbReference type="ChEBI" id="CHEBI:90615"/>
        <dbReference type="ChEBI" id="CHEBI:90616"/>
        <dbReference type="EC" id="2.1.1.72"/>
    </reaction>
</comment>
<protein>
    <recommendedName>
        <fullName evidence="1">site-specific DNA-methyltransferase (adenine-specific)</fullName>
        <ecNumber evidence="1">2.1.1.72</ecNumber>
    </recommendedName>
</protein>
<evidence type="ECO:0000313" key="7">
    <source>
        <dbReference type="EMBL" id="HHP92014.1"/>
    </source>
</evidence>
<feature type="domain" description="DNA methylase adenine-specific" evidence="6">
    <location>
        <begin position="8"/>
        <end position="191"/>
    </location>
</feature>
<dbReference type="PANTHER" id="PTHR33841">
    <property type="entry name" value="DNA METHYLTRANSFERASE YEEA-RELATED"/>
    <property type="match status" value="1"/>
</dbReference>
<gene>
    <name evidence="7" type="ORF">ENM70_00025</name>
</gene>
<dbReference type="PANTHER" id="PTHR33841:SF1">
    <property type="entry name" value="DNA METHYLTRANSFERASE A"/>
    <property type="match status" value="1"/>
</dbReference>
<dbReference type="GO" id="GO:0009007">
    <property type="term" value="F:site-specific DNA-methyltransferase (adenine-specific) activity"/>
    <property type="evidence" value="ECO:0007669"/>
    <property type="project" value="UniProtKB-EC"/>
</dbReference>
<dbReference type="EC" id="2.1.1.72" evidence="1"/>
<proteinExistence type="predicted"/>
<dbReference type="GO" id="GO:0006304">
    <property type="term" value="P:DNA modification"/>
    <property type="evidence" value="ECO:0007669"/>
    <property type="project" value="InterPro"/>
</dbReference>
<dbReference type="PROSITE" id="PS00092">
    <property type="entry name" value="N6_MTASE"/>
    <property type="match status" value="1"/>
</dbReference>
<dbReference type="GO" id="GO:0003676">
    <property type="term" value="F:nucleic acid binding"/>
    <property type="evidence" value="ECO:0007669"/>
    <property type="project" value="InterPro"/>
</dbReference>
<keyword evidence="3" id="KW-0808">Transferase</keyword>
<accession>A0A7J3YTY6</accession>
<dbReference type="EMBL" id="DRYU01000002">
    <property type="protein sequence ID" value="HHP92014.1"/>
    <property type="molecule type" value="Genomic_DNA"/>
</dbReference>
<evidence type="ECO:0000256" key="1">
    <source>
        <dbReference type="ARBA" id="ARBA00011900"/>
    </source>
</evidence>
<keyword evidence="2" id="KW-0489">Methyltransferase</keyword>
<organism evidence="7">
    <name type="scientific">Ignisphaera aggregans</name>
    <dbReference type="NCBI Taxonomy" id="334771"/>
    <lineage>
        <taxon>Archaea</taxon>
        <taxon>Thermoproteota</taxon>
        <taxon>Thermoprotei</taxon>
        <taxon>Desulfurococcales</taxon>
        <taxon>Desulfurococcaceae</taxon>
        <taxon>Ignisphaera</taxon>
    </lineage>
</organism>